<dbReference type="Pfam" id="PF00083">
    <property type="entry name" value="Sugar_tr"/>
    <property type="match status" value="1"/>
</dbReference>
<feature type="transmembrane region" description="Helical" evidence="6">
    <location>
        <begin position="359"/>
        <end position="378"/>
    </location>
</feature>
<feature type="domain" description="Major facilitator superfamily (MFS) profile" evidence="7">
    <location>
        <begin position="24"/>
        <end position="485"/>
    </location>
</feature>
<dbReference type="EMBL" id="JAIWQS010000010">
    <property type="protein sequence ID" value="KAJ8753081.1"/>
    <property type="molecule type" value="Genomic_DNA"/>
</dbReference>
<evidence type="ECO:0000313" key="9">
    <source>
        <dbReference type="Proteomes" id="UP001159364"/>
    </source>
</evidence>
<dbReference type="Gene3D" id="1.20.1250.20">
    <property type="entry name" value="MFS general substrate transporter like domains"/>
    <property type="match status" value="2"/>
</dbReference>
<accession>A0AAV8SLC0</accession>
<dbReference type="CDD" id="cd17364">
    <property type="entry name" value="MFS_PhT"/>
    <property type="match status" value="1"/>
</dbReference>
<dbReference type="InterPro" id="IPR036259">
    <property type="entry name" value="MFS_trans_sf"/>
</dbReference>
<dbReference type="Proteomes" id="UP001159364">
    <property type="component" value="Linkage Group LG10"/>
</dbReference>
<organism evidence="8 9">
    <name type="scientific">Erythroxylum novogranatense</name>
    <dbReference type="NCBI Taxonomy" id="1862640"/>
    <lineage>
        <taxon>Eukaryota</taxon>
        <taxon>Viridiplantae</taxon>
        <taxon>Streptophyta</taxon>
        <taxon>Embryophyta</taxon>
        <taxon>Tracheophyta</taxon>
        <taxon>Spermatophyta</taxon>
        <taxon>Magnoliopsida</taxon>
        <taxon>eudicotyledons</taxon>
        <taxon>Gunneridae</taxon>
        <taxon>Pentapetalae</taxon>
        <taxon>rosids</taxon>
        <taxon>fabids</taxon>
        <taxon>Malpighiales</taxon>
        <taxon>Erythroxylaceae</taxon>
        <taxon>Erythroxylum</taxon>
    </lineage>
</organism>
<gene>
    <name evidence="8" type="ORF">K2173_011849</name>
</gene>
<evidence type="ECO:0000313" key="8">
    <source>
        <dbReference type="EMBL" id="KAJ8753081.1"/>
    </source>
</evidence>
<dbReference type="InterPro" id="IPR020846">
    <property type="entry name" value="MFS_dom"/>
</dbReference>
<feature type="transmembrane region" description="Helical" evidence="6">
    <location>
        <begin position="462"/>
        <end position="481"/>
    </location>
</feature>
<keyword evidence="2 6" id="KW-0812">Transmembrane</keyword>
<comment type="caution">
    <text evidence="8">The sequence shown here is derived from an EMBL/GenBank/DDBJ whole genome shotgun (WGS) entry which is preliminary data.</text>
</comment>
<dbReference type="GO" id="GO:0016020">
    <property type="term" value="C:membrane"/>
    <property type="evidence" value="ECO:0007669"/>
    <property type="project" value="UniProtKB-SubCell"/>
</dbReference>
<name>A0AAV8SLC0_9ROSI</name>
<dbReference type="GO" id="GO:0022857">
    <property type="term" value="F:transmembrane transporter activity"/>
    <property type="evidence" value="ECO:0007669"/>
    <property type="project" value="InterPro"/>
</dbReference>
<evidence type="ECO:0000256" key="6">
    <source>
        <dbReference type="SAM" id="Phobius"/>
    </source>
</evidence>
<feature type="transmembrane region" description="Helical" evidence="6">
    <location>
        <begin position="427"/>
        <end position="450"/>
    </location>
</feature>
<reference evidence="8 9" key="1">
    <citation type="submission" date="2021-09" db="EMBL/GenBank/DDBJ databases">
        <title>Genomic insights and catalytic innovation underlie evolution of tropane alkaloids biosynthesis.</title>
        <authorList>
            <person name="Wang Y.-J."/>
            <person name="Tian T."/>
            <person name="Huang J.-P."/>
            <person name="Huang S.-X."/>
        </authorList>
    </citation>
    <scope>NUCLEOTIDE SEQUENCE [LARGE SCALE GENOMIC DNA]</scope>
    <source>
        <strain evidence="8">KIB-2018</strain>
        <tissue evidence="8">Leaf</tissue>
    </source>
</reference>
<evidence type="ECO:0000256" key="5">
    <source>
        <dbReference type="SAM" id="MobiDB-lite"/>
    </source>
</evidence>
<dbReference type="SUPFAM" id="SSF103473">
    <property type="entry name" value="MFS general substrate transporter"/>
    <property type="match status" value="1"/>
</dbReference>
<feature type="transmembrane region" description="Helical" evidence="6">
    <location>
        <begin position="333"/>
        <end position="353"/>
    </location>
</feature>
<feature type="transmembrane region" description="Helical" evidence="6">
    <location>
        <begin position="193"/>
        <end position="213"/>
    </location>
</feature>
<keyword evidence="4 6" id="KW-0472">Membrane</keyword>
<dbReference type="InterPro" id="IPR005828">
    <property type="entry name" value="MFS_sugar_transport-like"/>
</dbReference>
<feature type="transmembrane region" description="Helical" evidence="6">
    <location>
        <begin position="390"/>
        <end position="415"/>
    </location>
</feature>
<comment type="subcellular location">
    <subcellularLocation>
        <location evidence="1">Membrane</location>
        <topology evidence="1">Multi-pass membrane protein</topology>
    </subcellularLocation>
</comment>
<evidence type="ECO:0000256" key="3">
    <source>
        <dbReference type="ARBA" id="ARBA00022989"/>
    </source>
</evidence>
<evidence type="ECO:0000256" key="2">
    <source>
        <dbReference type="ARBA" id="ARBA00022692"/>
    </source>
</evidence>
<dbReference type="PANTHER" id="PTHR24064">
    <property type="entry name" value="SOLUTE CARRIER FAMILY 22 MEMBER"/>
    <property type="match status" value="1"/>
</dbReference>
<dbReference type="AlphaFoldDB" id="A0AAV8SLC0"/>
<protein>
    <recommendedName>
        <fullName evidence="7">Major facilitator superfamily (MFS) profile domain-containing protein</fullName>
    </recommendedName>
</protein>
<feature type="transmembrane region" description="Helical" evidence="6">
    <location>
        <begin position="20"/>
        <end position="40"/>
    </location>
</feature>
<evidence type="ECO:0000259" key="7">
    <source>
        <dbReference type="PROSITE" id="PS50850"/>
    </source>
</evidence>
<sequence length="518" mass="57128">MVSNNLALLNAMDGAPTQKYHFTVLAITGLGFLTTAYNIFCLNTVSKLLGRIYFHDPPVKRPGTLPQYVNNLVSGVALTGTFCGQLFFGWIGDRIGRKKAYALTLVIIFFCAILSGVPFGPPGVVIGVLCLFRLLLGFGLGGTYPLCATVMSEYSNRKSRGTFLSALFAMQGVGIIFSGLIPMVLSKIFHENVLWRVVLMIGALPAALTLYCLRKMPETARYTAIIKPDPRNDEARTALSDMRRVLKIHVHEDPDEEQKITKFKAVNSYPILSNSFFELHGIHLIGSMCSWMLLDVAFYSQNLTQRDLFPALKLTKDPIKVNPLEEVYEQTRAIFVSSFFGAIPGYLFTVFLVDSFGRFIIQLVGFLMMSTCMLIMGVNYQYLKDENPALFAVVYGLTFFFANFGPNSTTFILAAELFPTRMRCLCHGLSAAAGKLGAMVGTYVVQTYILKQGSESDRAKHSLMVLGFTNMLGLCCTFFVTETKGLSLEELSREDGGENEIEATQPLMSGQGTDGIGS</sequence>
<keyword evidence="3 6" id="KW-1133">Transmembrane helix</keyword>
<feature type="transmembrane region" description="Helical" evidence="6">
    <location>
        <begin position="100"/>
        <end position="119"/>
    </location>
</feature>
<feature type="transmembrane region" description="Helical" evidence="6">
    <location>
        <begin position="163"/>
        <end position="181"/>
    </location>
</feature>
<dbReference type="PROSITE" id="PS50850">
    <property type="entry name" value="MFS"/>
    <property type="match status" value="1"/>
</dbReference>
<proteinExistence type="predicted"/>
<keyword evidence="9" id="KW-1185">Reference proteome</keyword>
<evidence type="ECO:0000256" key="4">
    <source>
        <dbReference type="ARBA" id="ARBA00023136"/>
    </source>
</evidence>
<feature type="transmembrane region" description="Helical" evidence="6">
    <location>
        <begin position="125"/>
        <end position="151"/>
    </location>
</feature>
<feature type="region of interest" description="Disordered" evidence="5">
    <location>
        <begin position="490"/>
        <end position="518"/>
    </location>
</feature>
<evidence type="ECO:0000256" key="1">
    <source>
        <dbReference type="ARBA" id="ARBA00004141"/>
    </source>
</evidence>